<dbReference type="PANTHER" id="PTHR33164:SF95">
    <property type="entry name" value="TRANSCRIPTIONAL REGULATOR"/>
    <property type="match status" value="1"/>
</dbReference>
<dbReference type="STRING" id="266779.Meso_3564"/>
<organism evidence="2">
    <name type="scientific">Chelativorans sp. (strain BNC1)</name>
    <dbReference type="NCBI Taxonomy" id="266779"/>
    <lineage>
        <taxon>Bacteria</taxon>
        <taxon>Pseudomonadati</taxon>
        <taxon>Pseudomonadota</taxon>
        <taxon>Alphaproteobacteria</taxon>
        <taxon>Hyphomicrobiales</taxon>
        <taxon>Phyllobacteriaceae</taxon>
        <taxon>Chelativorans</taxon>
    </lineage>
</organism>
<name>Q11CE2_CHESB</name>
<gene>
    <name evidence="2" type="ordered locus">Meso_3564</name>
</gene>
<dbReference type="InterPro" id="IPR039422">
    <property type="entry name" value="MarR/SlyA-like"/>
</dbReference>
<dbReference type="AlphaFoldDB" id="Q11CE2"/>
<dbReference type="SUPFAM" id="SSF46785">
    <property type="entry name" value="Winged helix' DNA-binding domain"/>
    <property type="match status" value="1"/>
</dbReference>
<dbReference type="GO" id="GO:0003700">
    <property type="term" value="F:DNA-binding transcription factor activity"/>
    <property type="evidence" value="ECO:0007669"/>
    <property type="project" value="InterPro"/>
</dbReference>
<dbReference type="Pfam" id="PF01047">
    <property type="entry name" value="MarR"/>
    <property type="match status" value="1"/>
</dbReference>
<protein>
    <submittedName>
        <fullName evidence="2">Transcriptional regulator, MarR family</fullName>
    </submittedName>
</protein>
<dbReference type="eggNOG" id="COG1846">
    <property type="taxonomic scope" value="Bacteria"/>
</dbReference>
<dbReference type="GO" id="GO:0006950">
    <property type="term" value="P:response to stress"/>
    <property type="evidence" value="ECO:0007669"/>
    <property type="project" value="TreeGrafter"/>
</dbReference>
<dbReference type="PROSITE" id="PS50995">
    <property type="entry name" value="HTH_MARR_2"/>
    <property type="match status" value="1"/>
</dbReference>
<dbReference type="PANTHER" id="PTHR33164">
    <property type="entry name" value="TRANSCRIPTIONAL REGULATOR, MARR FAMILY"/>
    <property type="match status" value="1"/>
</dbReference>
<dbReference type="KEGG" id="mes:Meso_3564"/>
<accession>Q11CE2</accession>
<dbReference type="HOGENOM" id="CLU_083287_4_0_5"/>
<feature type="domain" description="HTH marR-type" evidence="1">
    <location>
        <begin position="21"/>
        <end position="150"/>
    </location>
</feature>
<dbReference type="InterPro" id="IPR036388">
    <property type="entry name" value="WH-like_DNA-bd_sf"/>
</dbReference>
<evidence type="ECO:0000259" key="1">
    <source>
        <dbReference type="PROSITE" id="PS50995"/>
    </source>
</evidence>
<dbReference type="InterPro" id="IPR000835">
    <property type="entry name" value="HTH_MarR-typ"/>
</dbReference>
<dbReference type="PRINTS" id="PR00598">
    <property type="entry name" value="HTHMARR"/>
</dbReference>
<dbReference type="Gene3D" id="1.10.10.10">
    <property type="entry name" value="Winged helix-like DNA-binding domain superfamily/Winged helix DNA-binding domain"/>
    <property type="match status" value="1"/>
</dbReference>
<evidence type="ECO:0000313" key="2">
    <source>
        <dbReference type="EMBL" id="ABG64933.1"/>
    </source>
</evidence>
<dbReference type="EMBL" id="CP000390">
    <property type="protein sequence ID" value="ABG64933.1"/>
    <property type="molecule type" value="Genomic_DNA"/>
</dbReference>
<sequence length="172" mass="19095">MSKSTLQSDEGAECTSFLDMPGYLLRRCHQIAVAIFLEECRDFDLTPLQYVTLAALDRFGSMDQVTLGGVTALDRTTILGVLRKLEERALITRTTSDKDKRANIVAITEDGRRTARAALPNIQEVQKAILSPLNGHERARLLKLLKKLADGNNGLSRAPYRLPSLRAVSTRE</sequence>
<proteinExistence type="predicted"/>
<reference evidence="2" key="1">
    <citation type="submission" date="2006-06" db="EMBL/GenBank/DDBJ databases">
        <title>Complete sequence of chromosome of Chelativorans sp. BNC1.</title>
        <authorList>
            <consortium name="US DOE Joint Genome Institute"/>
            <person name="Copeland A."/>
            <person name="Lucas S."/>
            <person name="Lapidus A."/>
            <person name="Barry K."/>
            <person name="Detter J.C."/>
            <person name="Glavina del Rio T."/>
            <person name="Hammon N."/>
            <person name="Israni S."/>
            <person name="Dalin E."/>
            <person name="Tice H."/>
            <person name="Pitluck S."/>
            <person name="Chertkov O."/>
            <person name="Brettin T."/>
            <person name="Bruce D."/>
            <person name="Han C."/>
            <person name="Tapia R."/>
            <person name="Gilna P."/>
            <person name="Schmutz J."/>
            <person name="Larimer F."/>
            <person name="Land M."/>
            <person name="Hauser L."/>
            <person name="Kyrpides N."/>
            <person name="Mikhailova N."/>
            <person name="Richardson P."/>
        </authorList>
    </citation>
    <scope>NUCLEOTIDE SEQUENCE</scope>
    <source>
        <strain evidence="2">BNC1</strain>
    </source>
</reference>
<dbReference type="InterPro" id="IPR036390">
    <property type="entry name" value="WH_DNA-bd_sf"/>
</dbReference>
<dbReference type="SMART" id="SM00347">
    <property type="entry name" value="HTH_MARR"/>
    <property type="match status" value="1"/>
</dbReference>